<dbReference type="OrthoDB" id="41532at2759"/>
<keyword evidence="2" id="KW-0012">Acyltransferase</keyword>
<comment type="catalytic activity">
    <reaction evidence="13">
        <text>serotonin + acetyl-CoA = N-acetylserotonin + CoA + H(+)</text>
        <dbReference type="Rhea" id="RHEA:25217"/>
        <dbReference type="ChEBI" id="CHEBI:15378"/>
        <dbReference type="ChEBI" id="CHEBI:17697"/>
        <dbReference type="ChEBI" id="CHEBI:57287"/>
        <dbReference type="ChEBI" id="CHEBI:57288"/>
        <dbReference type="ChEBI" id="CHEBI:350546"/>
        <dbReference type="EC" id="2.3.1.87"/>
    </reaction>
    <physiologicalReaction direction="left-to-right" evidence="13">
        <dbReference type="Rhea" id="RHEA:25218"/>
    </physiologicalReaction>
</comment>
<evidence type="ECO:0000256" key="6">
    <source>
        <dbReference type="ARBA" id="ARBA00050189"/>
    </source>
</evidence>
<dbReference type="Gene3D" id="3.40.630.30">
    <property type="match status" value="1"/>
</dbReference>
<evidence type="ECO:0000256" key="2">
    <source>
        <dbReference type="ARBA" id="ARBA00023315"/>
    </source>
</evidence>
<dbReference type="SUPFAM" id="SSF55729">
    <property type="entry name" value="Acyl-CoA N-acyltransferases (Nat)"/>
    <property type="match status" value="1"/>
</dbReference>
<evidence type="ECO:0000256" key="11">
    <source>
        <dbReference type="ARBA" id="ARBA00052178"/>
    </source>
</evidence>
<comment type="catalytic activity">
    <reaction evidence="11">
        <text>serotonin + hexadecanoyl-CoA = N-hexadecanoyl-serotonin + CoA + H(+)</text>
        <dbReference type="Rhea" id="RHEA:51384"/>
        <dbReference type="ChEBI" id="CHEBI:15378"/>
        <dbReference type="ChEBI" id="CHEBI:57287"/>
        <dbReference type="ChEBI" id="CHEBI:57379"/>
        <dbReference type="ChEBI" id="CHEBI:134059"/>
        <dbReference type="ChEBI" id="CHEBI:350546"/>
    </reaction>
    <physiologicalReaction direction="left-to-right" evidence="11">
        <dbReference type="Rhea" id="RHEA:51385"/>
    </physiologicalReaction>
</comment>
<protein>
    <recommendedName>
        <fullName evidence="5">aralkylamine N-acetyltransferase</fullName>
        <ecNumber evidence="5">2.3.1.87</ecNumber>
    </recommendedName>
</protein>
<proteinExistence type="inferred from homology"/>
<keyword evidence="1" id="KW-0808">Transferase</keyword>
<evidence type="ECO:0000256" key="1">
    <source>
        <dbReference type="ARBA" id="ARBA00022679"/>
    </source>
</evidence>
<evidence type="ECO:0000256" key="10">
    <source>
        <dbReference type="ARBA" id="ARBA00051823"/>
    </source>
</evidence>
<comment type="similarity">
    <text evidence="4">Belongs to the acetyltransferase family. AANAT subfamily.</text>
</comment>
<name>A0A1E1VZG3_PECGO</name>
<sequence>MAVASARNIVSLKEKGHFENKNQNERIDKYSLGDKLPARLAALEISSMRPAYTVRKLSRADKEDLLQFLRRFFFRDEPMNRAVGLLETPQSRCEELEEYATSSLDDKVSIAAFDDDGQIVGVIINGIATRKDADDTDKSDECKNEKFARILKVLNHLNKEARIWDKLPASCHTVLEIRIASTHSDWRGRGLMRVLCEESERIARSIGAGALRMDTTSAFSAAAADRLGHKSIYSVLYKDLPYAPQPEAPHIEARVYIKEL</sequence>
<dbReference type="AlphaFoldDB" id="A0A1E1VZG3"/>
<gene>
    <name evidence="14" type="ORF">g.217</name>
</gene>
<comment type="catalytic activity">
    <reaction evidence="7">
        <text>serotonin + octadecanoyl-CoA = N-octadecanoyl-serotonin + CoA + H(+)</text>
        <dbReference type="Rhea" id="RHEA:51400"/>
        <dbReference type="ChEBI" id="CHEBI:15378"/>
        <dbReference type="ChEBI" id="CHEBI:57287"/>
        <dbReference type="ChEBI" id="CHEBI:57394"/>
        <dbReference type="ChEBI" id="CHEBI:134065"/>
        <dbReference type="ChEBI" id="CHEBI:350546"/>
    </reaction>
    <physiologicalReaction direction="left-to-right" evidence="7">
        <dbReference type="Rhea" id="RHEA:51401"/>
    </physiologicalReaction>
</comment>
<evidence type="ECO:0000313" key="14">
    <source>
        <dbReference type="EMBL" id="JAT80135.1"/>
    </source>
</evidence>
<evidence type="ECO:0000256" key="7">
    <source>
        <dbReference type="ARBA" id="ARBA00050849"/>
    </source>
</evidence>
<evidence type="ECO:0000256" key="8">
    <source>
        <dbReference type="ARBA" id="ARBA00051284"/>
    </source>
</evidence>
<dbReference type="InterPro" id="IPR016181">
    <property type="entry name" value="Acyl_CoA_acyltransferase"/>
</dbReference>
<organism evidence="14">
    <name type="scientific">Pectinophora gossypiella</name>
    <name type="common">Cotton pink bollworm</name>
    <name type="synonym">Depressaria gossypiella</name>
    <dbReference type="NCBI Taxonomy" id="13191"/>
    <lineage>
        <taxon>Eukaryota</taxon>
        <taxon>Metazoa</taxon>
        <taxon>Ecdysozoa</taxon>
        <taxon>Arthropoda</taxon>
        <taxon>Hexapoda</taxon>
        <taxon>Insecta</taxon>
        <taxon>Pterygota</taxon>
        <taxon>Neoptera</taxon>
        <taxon>Endopterygota</taxon>
        <taxon>Lepidoptera</taxon>
        <taxon>Glossata</taxon>
        <taxon>Ditrysia</taxon>
        <taxon>Gelechioidea</taxon>
        <taxon>Gelechiidae</taxon>
        <taxon>Apatetrinae</taxon>
        <taxon>Pectinophora</taxon>
    </lineage>
</organism>
<dbReference type="EMBL" id="GDQN01010919">
    <property type="protein sequence ID" value="JAT80135.1"/>
    <property type="molecule type" value="Transcribed_RNA"/>
</dbReference>
<evidence type="ECO:0000256" key="4">
    <source>
        <dbReference type="ARBA" id="ARBA00038182"/>
    </source>
</evidence>
<evidence type="ECO:0000256" key="5">
    <source>
        <dbReference type="ARBA" id="ARBA00039114"/>
    </source>
</evidence>
<dbReference type="GO" id="GO:0004059">
    <property type="term" value="F:aralkylamine N-acetyltransferase activity"/>
    <property type="evidence" value="ECO:0007669"/>
    <property type="project" value="UniProtKB-EC"/>
</dbReference>
<evidence type="ECO:0000256" key="13">
    <source>
        <dbReference type="ARBA" id="ARBA00052491"/>
    </source>
</evidence>
<evidence type="ECO:0000256" key="9">
    <source>
        <dbReference type="ARBA" id="ARBA00051711"/>
    </source>
</evidence>
<comment type="catalytic activity">
    <reaction evidence="12">
        <text>dopamine + hexadecanoyl-CoA = N-hexadecanoyl-dopamine + CoA + H(+)</text>
        <dbReference type="Rhea" id="RHEA:51376"/>
        <dbReference type="ChEBI" id="CHEBI:15378"/>
        <dbReference type="ChEBI" id="CHEBI:57287"/>
        <dbReference type="ChEBI" id="CHEBI:57379"/>
        <dbReference type="ChEBI" id="CHEBI:59905"/>
        <dbReference type="ChEBI" id="CHEBI:134058"/>
    </reaction>
    <physiologicalReaction direction="left-to-right" evidence="12">
        <dbReference type="Rhea" id="RHEA:51377"/>
    </physiologicalReaction>
</comment>
<comment type="catalytic activity">
    <reaction evidence="6">
        <text>dopamine + (9Z)-octadecenoyl-CoA = N-(9Z-octadecanoyl)-dopamine + CoA + H(+)</text>
        <dbReference type="Rhea" id="RHEA:51380"/>
        <dbReference type="ChEBI" id="CHEBI:15378"/>
        <dbReference type="ChEBI" id="CHEBI:31883"/>
        <dbReference type="ChEBI" id="CHEBI:57287"/>
        <dbReference type="ChEBI" id="CHEBI:57387"/>
        <dbReference type="ChEBI" id="CHEBI:59905"/>
    </reaction>
    <physiologicalReaction direction="left-to-right" evidence="6">
        <dbReference type="Rhea" id="RHEA:51381"/>
    </physiologicalReaction>
</comment>
<accession>A0A1E1VZG3</accession>
<dbReference type="FunFam" id="3.40.630.30:FF:000046">
    <property type="entry name" value="Dopamine N-acetyltransferase"/>
    <property type="match status" value="1"/>
</dbReference>
<comment type="catalytic activity">
    <reaction evidence="8">
        <text>serotonin + (5Z,8Z,11Z,14Z)-eicosatetraenoyl-CoA = N-[(5Z,8Z,11Z,14Z)-eicosatetraenoyl]-serotonin + CoA + H(+)</text>
        <dbReference type="Rhea" id="RHEA:51396"/>
        <dbReference type="ChEBI" id="CHEBI:15378"/>
        <dbReference type="ChEBI" id="CHEBI:57287"/>
        <dbReference type="ChEBI" id="CHEBI:57368"/>
        <dbReference type="ChEBI" id="CHEBI:132255"/>
        <dbReference type="ChEBI" id="CHEBI:350546"/>
    </reaction>
    <physiologicalReaction direction="left-to-right" evidence="8">
        <dbReference type="Rhea" id="RHEA:51397"/>
    </physiologicalReaction>
</comment>
<comment type="catalytic activity">
    <reaction evidence="9">
        <text>dopamine + acetyl-CoA = N-acetyldopamine + CoA + H(+)</text>
        <dbReference type="Rhea" id="RHEA:51388"/>
        <dbReference type="ChEBI" id="CHEBI:15378"/>
        <dbReference type="ChEBI" id="CHEBI:57287"/>
        <dbReference type="ChEBI" id="CHEBI:57288"/>
        <dbReference type="ChEBI" id="CHEBI:59905"/>
        <dbReference type="ChEBI" id="CHEBI:125678"/>
    </reaction>
    <physiologicalReaction direction="left-to-right" evidence="9">
        <dbReference type="Rhea" id="RHEA:51389"/>
    </physiologicalReaction>
</comment>
<dbReference type="PANTHER" id="PTHR20905">
    <property type="entry name" value="N-ACETYLTRANSFERASE-RELATED"/>
    <property type="match status" value="1"/>
</dbReference>
<evidence type="ECO:0000256" key="12">
    <source>
        <dbReference type="ARBA" id="ARBA00052335"/>
    </source>
</evidence>
<dbReference type="EC" id="2.3.1.87" evidence="5"/>
<dbReference type="PANTHER" id="PTHR20905:SF1">
    <property type="entry name" value="AT07410P-RELATED"/>
    <property type="match status" value="1"/>
</dbReference>
<comment type="pathway">
    <text evidence="3">Aromatic compound metabolism; melatonin biosynthesis; melatonin from serotonin: step 1/2.</text>
</comment>
<comment type="catalytic activity">
    <reaction evidence="10">
        <text>serotonin + (9Z)-octadecenoyl-CoA = N-(9Z-octadecenoyl)-serotonin + CoA + H(+)</text>
        <dbReference type="Rhea" id="RHEA:51392"/>
        <dbReference type="ChEBI" id="CHEBI:15378"/>
        <dbReference type="ChEBI" id="CHEBI:57287"/>
        <dbReference type="ChEBI" id="CHEBI:57387"/>
        <dbReference type="ChEBI" id="CHEBI:134064"/>
        <dbReference type="ChEBI" id="CHEBI:350546"/>
    </reaction>
    <physiologicalReaction direction="left-to-right" evidence="10">
        <dbReference type="Rhea" id="RHEA:51393"/>
    </physiologicalReaction>
</comment>
<reference evidence="14" key="1">
    <citation type="submission" date="2015-09" db="EMBL/GenBank/DDBJ databases">
        <title>De novo assembly of Pectinophora gossypiella (Pink Bollworm) gut transcriptome.</title>
        <authorList>
            <person name="Tassone E.E."/>
        </authorList>
    </citation>
    <scope>NUCLEOTIDE SEQUENCE</scope>
</reference>
<evidence type="ECO:0000256" key="3">
    <source>
        <dbReference type="ARBA" id="ARBA00037926"/>
    </source>
</evidence>